<proteinExistence type="predicted"/>
<dbReference type="PANTHER" id="PTHR48094:SF19">
    <property type="entry name" value="DJ-1_PFPI DOMAIN-CONTAINING PROTEIN"/>
    <property type="match status" value="1"/>
</dbReference>
<dbReference type="SUPFAM" id="SSF52317">
    <property type="entry name" value="Class I glutamine amidotransferase-like"/>
    <property type="match status" value="1"/>
</dbReference>
<gene>
    <name evidence="2" type="ORF">PGLA_11640</name>
</gene>
<dbReference type="Proteomes" id="UP000076967">
    <property type="component" value="Unassembled WGS sequence"/>
</dbReference>
<dbReference type="PANTHER" id="PTHR48094">
    <property type="entry name" value="PROTEIN/NUCLEIC ACID DEGLYCASE DJ-1-RELATED"/>
    <property type="match status" value="1"/>
</dbReference>
<dbReference type="EMBL" id="LVJH01000020">
    <property type="protein sequence ID" value="OAB42646.1"/>
    <property type="molecule type" value="Genomic_DNA"/>
</dbReference>
<dbReference type="RefSeq" id="WP_068532782.1">
    <property type="nucleotide sequence ID" value="NZ_LVJH01000020.1"/>
</dbReference>
<organism evidence="2 3">
    <name type="scientific">Paenibacillus glacialis</name>
    <dbReference type="NCBI Taxonomy" id="494026"/>
    <lineage>
        <taxon>Bacteria</taxon>
        <taxon>Bacillati</taxon>
        <taxon>Bacillota</taxon>
        <taxon>Bacilli</taxon>
        <taxon>Bacillales</taxon>
        <taxon>Paenibacillaceae</taxon>
        <taxon>Paenibacillus</taxon>
    </lineage>
</organism>
<name>A0A162K3W0_9BACL</name>
<dbReference type="InterPro" id="IPR029062">
    <property type="entry name" value="Class_I_gatase-like"/>
</dbReference>
<accession>A0A162K3W0</accession>
<comment type="caution">
    <text evidence="2">The sequence shown here is derived from an EMBL/GenBank/DDBJ whole genome shotgun (WGS) entry which is preliminary data.</text>
</comment>
<dbReference type="InterPro" id="IPR050325">
    <property type="entry name" value="Prot/Nucl_acid_deglycase"/>
</dbReference>
<dbReference type="InterPro" id="IPR002818">
    <property type="entry name" value="DJ-1/PfpI"/>
</dbReference>
<dbReference type="STRING" id="494026.PGLA_11640"/>
<sequence>MKKEVLIFISNGYADWEAGYISAELNKPESECKVSTVSLNSDNVKSMGGFTVIPDYNIDSIPSQFEMLILIGGTTWKDNSAITPVIEKCIQDRIPLAAICDATTFLAEHSYLDNIPHTGNSLDYLKKFAPNYKGDANFIEQQTVSSDNIITANGTASLEFTREIMKKLDISPIETIDGWYHFFKNGFYQS</sequence>
<evidence type="ECO:0000313" key="2">
    <source>
        <dbReference type="EMBL" id="OAB42646.1"/>
    </source>
</evidence>
<dbReference type="OrthoDB" id="6003696at2"/>
<dbReference type="GO" id="GO:0005737">
    <property type="term" value="C:cytoplasm"/>
    <property type="evidence" value="ECO:0007669"/>
    <property type="project" value="TreeGrafter"/>
</dbReference>
<evidence type="ECO:0000259" key="1">
    <source>
        <dbReference type="Pfam" id="PF01965"/>
    </source>
</evidence>
<feature type="domain" description="DJ-1/PfpI" evidence="1">
    <location>
        <begin position="3"/>
        <end position="166"/>
    </location>
</feature>
<reference evidence="2 3" key="1">
    <citation type="submission" date="2016-03" db="EMBL/GenBank/DDBJ databases">
        <title>Draft genome sequence of Paenibacillus glacialis DSM 22343.</title>
        <authorList>
            <person name="Shin S.-K."/>
            <person name="Yi H."/>
        </authorList>
    </citation>
    <scope>NUCLEOTIDE SEQUENCE [LARGE SCALE GENOMIC DNA]</scope>
    <source>
        <strain evidence="2 3">DSM 22343</strain>
    </source>
</reference>
<dbReference type="CDD" id="cd03140">
    <property type="entry name" value="GATase1_PfpI_3"/>
    <property type="match status" value="1"/>
</dbReference>
<dbReference type="AlphaFoldDB" id="A0A162K3W0"/>
<protein>
    <submittedName>
        <fullName evidence="2">Thiamine biosynthesis protein ThiJ</fullName>
    </submittedName>
</protein>
<evidence type="ECO:0000313" key="3">
    <source>
        <dbReference type="Proteomes" id="UP000076967"/>
    </source>
</evidence>
<dbReference type="Gene3D" id="3.40.50.880">
    <property type="match status" value="1"/>
</dbReference>
<dbReference type="Pfam" id="PF01965">
    <property type="entry name" value="DJ-1_PfpI"/>
    <property type="match status" value="1"/>
</dbReference>
<keyword evidence="3" id="KW-1185">Reference proteome</keyword>